<keyword evidence="2" id="KW-1185">Reference proteome</keyword>
<dbReference type="KEGG" id="efe:EFER_2336"/>
<dbReference type="HOGENOM" id="CLU_3418904_0_0_6"/>
<dbReference type="EMBL" id="CU928158">
    <property type="protein sequence ID" value="CAQ89836.1"/>
    <property type="molecule type" value="Genomic_DNA"/>
</dbReference>
<accession>B7LJY6</accession>
<evidence type="ECO:0000313" key="2">
    <source>
        <dbReference type="Proteomes" id="UP000000745"/>
    </source>
</evidence>
<reference evidence="2" key="1">
    <citation type="journal article" date="2009" name="PLoS Genet.">
        <title>Organised genome dynamics in the Escherichia coli species results in highly diverse adaptive paths.</title>
        <authorList>
            <person name="Touchon M."/>
            <person name="Hoede C."/>
            <person name="Tenaillon O."/>
            <person name="Barbe V."/>
            <person name="Baeriswyl S."/>
            <person name="Bidet P."/>
            <person name="Bingen E."/>
            <person name="Bonacorsi S."/>
            <person name="Bouchier C."/>
            <person name="Bouvet O."/>
            <person name="Calteau A."/>
            <person name="Chiapello H."/>
            <person name="Clermont O."/>
            <person name="Cruveiller S."/>
            <person name="Danchin A."/>
            <person name="Diard M."/>
            <person name="Dossat C."/>
            <person name="Karoui M.E."/>
            <person name="Frapy E."/>
            <person name="Garry L."/>
            <person name="Ghigo J.M."/>
            <person name="Gilles A.M."/>
            <person name="Johnson J."/>
            <person name="Le Bouguenec C."/>
            <person name="Lescat M."/>
            <person name="Mangenot S."/>
            <person name="Martinez-Jehanne V."/>
            <person name="Matic I."/>
            <person name="Nassif X."/>
            <person name="Oztas S."/>
            <person name="Petit M.A."/>
            <person name="Pichon C."/>
            <person name="Rouy Z."/>
            <person name="Ruf C.S."/>
            <person name="Schneider D."/>
            <person name="Tourret J."/>
            <person name="Vacherie B."/>
            <person name="Vallenet D."/>
            <person name="Medigue C."/>
            <person name="Rocha E.P.C."/>
            <person name="Denamur E."/>
        </authorList>
    </citation>
    <scope>NUCLEOTIDE SEQUENCE [LARGE SCALE GENOMIC DNA]</scope>
    <source>
        <strain evidence="2">ATCC 35469 / DSM 13698 / BCRC 15582 / CCUG 18766 / IAM 14443 / JCM 21226 / LMG 7866 / NBRC 102419 / NCTC 12128 / CDC 0568-73</strain>
    </source>
</reference>
<sequence length="25" mass="2807">MACLLTVAMQHLQQQVDILRFMCGG</sequence>
<dbReference type="Proteomes" id="UP000000745">
    <property type="component" value="Chromosome"/>
</dbReference>
<evidence type="ECO:0000313" key="1">
    <source>
        <dbReference type="EMBL" id="CAQ89836.1"/>
    </source>
</evidence>
<dbReference type="AlphaFoldDB" id="B7LJY6"/>
<organism evidence="1 2">
    <name type="scientific">Escherichia fergusonii (strain ATCC 35469 / DSM 13698 / CCUG 18766 / IAM 14443 / JCM 21226 / LMG 7866 / NBRC 102419 / NCTC 12128 / CDC 0568-73)</name>
    <dbReference type="NCBI Taxonomy" id="585054"/>
    <lineage>
        <taxon>Bacteria</taxon>
        <taxon>Pseudomonadati</taxon>
        <taxon>Pseudomonadota</taxon>
        <taxon>Gammaproteobacteria</taxon>
        <taxon>Enterobacterales</taxon>
        <taxon>Enterobacteriaceae</taxon>
        <taxon>Escherichia</taxon>
    </lineage>
</organism>
<name>B7LJY6_ESCF3</name>
<protein>
    <submittedName>
        <fullName evidence="1">Uncharacterized protein</fullName>
    </submittedName>
</protein>
<proteinExistence type="predicted"/>
<gene>
    <name evidence="1" type="ordered locus">EFER_2336</name>
</gene>